<dbReference type="Gene3D" id="3.40.190.10">
    <property type="entry name" value="Periplasmic binding protein-like II"/>
    <property type="match status" value="1"/>
</dbReference>
<dbReference type="Proteomes" id="UP000034215">
    <property type="component" value="Unassembled WGS sequence"/>
</dbReference>
<keyword evidence="1" id="KW-1133">Transmembrane helix</keyword>
<keyword evidence="1" id="KW-0812">Transmembrane</keyword>
<sequence length="477" mass="52333">MPPSSNIYQNNQNINTPVPTGVPVSEPVITANAPAQTALSSKKKNSKPLIIIGIIILLLVLAMVFYRLFSKTSNKVSGEIVWWGLWESQSVVEPLISTYESTHPGVNITYVEQSKEDYRERLSNSLAKGEGPDIFTFHNTWVPMFKSDLDALPPSVMTAADYSKNFYPVITSDLSYGNSIVGIPIGYDALTLFINEDIFNKSGKTPPTNWDDLRDLAKELTIKDDKGIITQSGVALGRTENVDNWQDILALLMIQNGVDLRNPVGDKAEGALTFFTLFSSVDGVWDTTLPTSTQAFAAGKLAMYIAPSWRVFDIQRQNPNLKYKTVPIPQLPKDSPDEVDITYATYWTQGVWSKSASKLAAWDFLSYMASADSLQKLYQNESAVRNLGEAYPRTDMASLLIDHPIIGSIIAQAPGARSWYLVSRTFDGATGINTLISNYFGDAVNAVADGEKSASEALETVAQGVAQVLAQYGISVR</sequence>
<evidence type="ECO:0000313" key="2">
    <source>
        <dbReference type="EMBL" id="KKR41751.1"/>
    </source>
</evidence>
<dbReference type="PANTHER" id="PTHR43649:SF12">
    <property type="entry name" value="DIACETYLCHITOBIOSE BINDING PROTEIN DASA"/>
    <property type="match status" value="1"/>
</dbReference>
<dbReference type="InterPro" id="IPR050490">
    <property type="entry name" value="Bact_solute-bd_prot1"/>
</dbReference>
<dbReference type="PANTHER" id="PTHR43649">
    <property type="entry name" value="ARABINOSE-BINDING PROTEIN-RELATED"/>
    <property type="match status" value="1"/>
</dbReference>
<feature type="transmembrane region" description="Helical" evidence="1">
    <location>
        <begin position="49"/>
        <end position="69"/>
    </location>
</feature>
<keyword evidence="1" id="KW-0472">Membrane</keyword>
<dbReference type="AlphaFoldDB" id="A0A0G0QWL0"/>
<dbReference type="InterPro" id="IPR006059">
    <property type="entry name" value="SBP"/>
</dbReference>
<name>A0A0G0QWL0_9BACT</name>
<proteinExistence type="predicted"/>
<gene>
    <name evidence="2" type="ORF">UT76_C0027G0002</name>
</gene>
<dbReference type="SUPFAM" id="SSF53850">
    <property type="entry name" value="Periplasmic binding protein-like II"/>
    <property type="match status" value="1"/>
</dbReference>
<accession>A0A0G0QWL0</accession>
<comment type="caution">
    <text evidence="2">The sequence shown here is derived from an EMBL/GenBank/DDBJ whole genome shotgun (WGS) entry which is preliminary data.</text>
</comment>
<evidence type="ECO:0000313" key="3">
    <source>
        <dbReference type="Proteomes" id="UP000034215"/>
    </source>
</evidence>
<evidence type="ECO:0008006" key="4">
    <source>
        <dbReference type="Google" id="ProtNLM"/>
    </source>
</evidence>
<dbReference type="EMBL" id="LBYA01000027">
    <property type="protein sequence ID" value="KKR41751.1"/>
    <property type="molecule type" value="Genomic_DNA"/>
</dbReference>
<protein>
    <recommendedName>
        <fullName evidence="4">Extracellular solute-binding protein family 1</fullName>
    </recommendedName>
</protein>
<evidence type="ECO:0000256" key="1">
    <source>
        <dbReference type="SAM" id="Phobius"/>
    </source>
</evidence>
<organism evidence="2 3">
    <name type="scientific">Candidatus Woesebacteria bacterium GW2011_GWB1_40_12</name>
    <dbReference type="NCBI Taxonomy" id="1618576"/>
    <lineage>
        <taxon>Bacteria</taxon>
        <taxon>Candidatus Woeseibacteriota</taxon>
    </lineage>
</organism>
<dbReference type="Pfam" id="PF01547">
    <property type="entry name" value="SBP_bac_1"/>
    <property type="match status" value="1"/>
</dbReference>
<reference evidence="2 3" key="1">
    <citation type="journal article" date="2015" name="Nature">
        <title>rRNA introns, odd ribosomes, and small enigmatic genomes across a large radiation of phyla.</title>
        <authorList>
            <person name="Brown C.T."/>
            <person name="Hug L.A."/>
            <person name="Thomas B.C."/>
            <person name="Sharon I."/>
            <person name="Castelle C.J."/>
            <person name="Singh A."/>
            <person name="Wilkins M.J."/>
            <person name="Williams K.H."/>
            <person name="Banfield J.F."/>
        </authorList>
    </citation>
    <scope>NUCLEOTIDE SEQUENCE [LARGE SCALE GENOMIC DNA]</scope>
</reference>